<keyword evidence="2" id="KW-0812">Transmembrane</keyword>
<dbReference type="CDD" id="cd00130">
    <property type="entry name" value="PAS"/>
    <property type="match status" value="1"/>
</dbReference>
<evidence type="ECO:0000313" key="6">
    <source>
        <dbReference type="EMBL" id="OCQ21335.1"/>
    </source>
</evidence>
<dbReference type="SMART" id="SM00267">
    <property type="entry name" value="GGDEF"/>
    <property type="match status" value="1"/>
</dbReference>
<accession>A0A1C0TR66</accession>
<dbReference type="PANTHER" id="PTHR44757:SF2">
    <property type="entry name" value="BIOFILM ARCHITECTURE MAINTENANCE PROTEIN MBAA"/>
    <property type="match status" value="1"/>
</dbReference>
<dbReference type="GO" id="GO:0003824">
    <property type="term" value="F:catalytic activity"/>
    <property type="evidence" value="ECO:0007669"/>
    <property type="project" value="UniProtKB-ARBA"/>
</dbReference>
<sequence length="755" mass="84579">MNRVTQKLLFSFFFLLVGLSFGIQISQLIENLLFAEAGIYGNEALIELFNYFSLGIVGFVMAIVTGGGVIFLARKKQQEIGFGEHGELYYEVFKETLSAQFLVCENGTFYAVSQGMCARLKMPEAELIEASLKGLVDESSFEKFQKWQDAGEEFEQLELHLSAHRGGLEHFIVSLNHTHLNGVFLGQLIDNYERTQTQKQHELLAITLSSVGDGVICTDIDGNISFMNPVAEAVLALLEREVVGKPFHEVMPLIHEESKEPIDDPMQSAMTQMQTVSLTQLACFRNHLGLEFAIEISCSPVFLSSEHIAGAVLVFQDVTESRLLRKKMAHLAHHDALSGLPNRLLLQDRLIQACKRAKRHKHQFAVIFLDLNKFKLINDTYGHDFGDELLKQVAKKLTSTIRACDTVSRIGGDEFVLLIDAMEDRRNVRHVIDKIFAAASGEYDVKTASVNISFSAGIALYPNDGDNADTLMKCADSAMYRAKKVGHSNYQFYCTMLDKEAEYCLEREKELVNALARSEFLPYFQPIVNAKTHEIEKLEVLARWQHGNDIVAAEQFIETAEEAGIGIQLSMQVFEQAIVAFADLVTRKPNLQLCMNLSVRHLLDGSFPEQIIDLLEKHQLSPCQFELEIAERPLLENADELSERLVLLSKFGFKLSIDDFGLGQTNPALLKELHFDSIKIDPSFVSEIYGTEQQDDLALVMINIAKSLGVNCIAEGVESELQATTLAAHGCNQLQGHFFTTPLALDEMEHLLRTD</sequence>
<protein>
    <recommendedName>
        <fullName evidence="8">EAL domain-containing protein</fullName>
    </recommendedName>
</protein>
<evidence type="ECO:0008006" key="8">
    <source>
        <dbReference type="Google" id="ProtNLM"/>
    </source>
</evidence>
<dbReference type="AlphaFoldDB" id="A0A1C0TR66"/>
<dbReference type="NCBIfam" id="TIGR00229">
    <property type="entry name" value="sensory_box"/>
    <property type="match status" value="1"/>
</dbReference>
<dbReference type="PROSITE" id="PS50887">
    <property type="entry name" value="GGDEF"/>
    <property type="match status" value="1"/>
</dbReference>
<dbReference type="InterPro" id="IPR043128">
    <property type="entry name" value="Rev_trsase/Diguanyl_cyclase"/>
</dbReference>
<dbReference type="Pfam" id="PF00990">
    <property type="entry name" value="GGDEF"/>
    <property type="match status" value="1"/>
</dbReference>
<dbReference type="InterPro" id="IPR035919">
    <property type="entry name" value="EAL_sf"/>
</dbReference>
<dbReference type="CDD" id="cd01949">
    <property type="entry name" value="GGDEF"/>
    <property type="match status" value="1"/>
</dbReference>
<evidence type="ECO:0000259" key="3">
    <source>
        <dbReference type="PROSITE" id="PS50112"/>
    </source>
</evidence>
<organism evidence="6 7">
    <name type="scientific">Pseudoalteromonas luteoviolacea</name>
    <dbReference type="NCBI Taxonomy" id="43657"/>
    <lineage>
        <taxon>Bacteria</taxon>
        <taxon>Pseudomonadati</taxon>
        <taxon>Pseudomonadota</taxon>
        <taxon>Gammaproteobacteria</taxon>
        <taxon>Alteromonadales</taxon>
        <taxon>Pseudoalteromonadaceae</taxon>
        <taxon>Pseudoalteromonas</taxon>
    </lineage>
</organism>
<keyword evidence="2" id="KW-0472">Membrane</keyword>
<dbReference type="SUPFAM" id="SSF55785">
    <property type="entry name" value="PYP-like sensor domain (PAS domain)"/>
    <property type="match status" value="1"/>
</dbReference>
<evidence type="ECO:0000259" key="4">
    <source>
        <dbReference type="PROSITE" id="PS50883"/>
    </source>
</evidence>
<evidence type="ECO:0000256" key="1">
    <source>
        <dbReference type="ARBA" id="ARBA00001946"/>
    </source>
</evidence>
<dbReference type="FunFam" id="3.30.70.270:FF:000001">
    <property type="entry name" value="Diguanylate cyclase domain protein"/>
    <property type="match status" value="1"/>
</dbReference>
<comment type="caution">
    <text evidence="6">The sequence shown here is derived from an EMBL/GenBank/DDBJ whole genome shotgun (WGS) entry which is preliminary data.</text>
</comment>
<dbReference type="InterPro" id="IPR052155">
    <property type="entry name" value="Biofilm_reg_signaling"/>
</dbReference>
<dbReference type="RefSeq" id="WP_065790701.1">
    <property type="nucleotide sequence ID" value="NZ_MAUJ01000003.1"/>
</dbReference>
<dbReference type="SUPFAM" id="SSF55073">
    <property type="entry name" value="Nucleotide cyclase"/>
    <property type="match status" value="1"/>
</dbReference>
<dbReference type="EMBL" id="MAUJ01000003">
    <property type="protein sequence ID" value="OCQ21335.1"/>
    <property type="molecule type" value="Genomic_DNA"/>
</dbReference>
<evidence type="ECO:0000256" key="2">
    <source>
        <dbReference type="SAM" id="Phobius"/>
    </source>
</evidence>
<dbReference type="CDD" id="cd01948">
    <property type="entry name" value="EAL"/>
    <property type="match status" value="1"/>
</dbReference>
<proteinExistence type="predicted"/>
<dbReference type="SUPFAM" id="SSF141868">
    <property type="entry name" value="EAL domain-like"/>
    <property type="match status" value="1"/>
</dbReference>
<dbReference type="PROSITE" id="PS50112">
    <property type="entry name" value="PAS"/>
    <property type="match status" value="1"/>
</dbReference>
<dbReference type="NCBIfam" id="TIGR00254">
    <property type="entry name" value="GGDEF"/>
    <property type="match status" value="1"/>
</dbReference>
<dbReference type="InterPro" id="IPR000160">
    <property type="entry name" value="GGDEF_dom"/>
</dbReference>
<dbReference type="Proteomes" id="UP000093366">
    <property type="component" value="Unassembled WGS sequence"/>
</dbReference>
<dbReference type="Pfam" id="PF00563">
    <property type="entry name" value="EAL"/>
    <property type="match status" value="1"/>
</dbReference>
<dbReference type="PROSITE" id="PS50883">
    <property type="entry name" value="EAL"/>
    <property type="match status" value="1"/>
</dbReference>
<reference evidence="7" key="1">
    <citation type="submission" date="2016-07" db="EMBL/GenBank/DDBJ databases">
        <authorList>
            <person name="Florea S."/>
            <person name="Webb J.S."/>
            <person name="Jaromczyk J."/>
            <person name="Schardl C.L."/>
        </authorList>
    </citation>
    <scope>NUCLEOTIDE SEQUENCE [LARGE SCALE GENOMIC DNA]</scope>
    <source>
        <strain evidence="7">IPB1</strain>
    </source>
</reference>
<keyword evidence="2" id="KW-1133">Transmembrane helix</keyword>
<evidence type="ECO:0000313" key="7">
    <source>
        <dbReference type="Proteomes" id="UP000093366"/>
    </source>
</evidence>
<dbReference type="InterPro" id="IPR000014">
    <property type="entry name" value="PAS"/>
</dbReference>
<dbReference type="Gene3D" id="3.30.450.20">
    <property type="entry name" value="PAS domain"/>
    <property type="match status" value="1"/>
</dbReference>
<dbReference type="Gene3D" id="3.20.20.450">
    <property type="entry name" value="EAL domain"/>
    <property type="match status" value="1"/>
</dbReference>
<feature type="domain" description="PAS" evidence="3">
    <location>
        <begin position="200"/>
        <end position="273"/>
    </location>
</feature>
<dbReference type="PANTHER" id="PTHR44757">
    <property type="entry name" value="DIGUANYLATE CYCLASE DGCP"/>
    <property type="match status" value="1"/>
</dbReference>
<evidence type="ECO:0000259" key="5">
    <source>
        <dbReference type="PROSITE" id="PS50887"/>
    </source>
</evidence>
<comment type="cofactor">
    <cofactor evidence="1">
        <name>Mg(2+)</name>
        <dbReference type="ChEBI" id="CHEBI:18420"/>
    </cofactor>
</comment>
<dbReference type="OrthoDB" id="9816034at2"/>
<dbReference type="Pfam" id="PF08448">
    <property type="entry name" value="PAS_4"/>
    <property type="match status" value="1"/>
</dbReference>
<dbReference type="Gene3D" id="3.30.70.270">
    <property type="match status" value="1"/>
</dbReference>
<feature type="domain" description="EAL" evidence="4">
    <location>
        <begin position="504"/>
        <end position="755"/>
    </location>
</feature>
<name>A0A1C0TR66_9GAMM</name>
<feature type="transmembrane region" description="Helical" evidence="2">
    <location>
        <begin position="52"/>
        <end position="73"/>
    </location>
</feature>
<feature type="domain" description="GGDEF" evidence="5">
    <location>
        <begin position="362"/>
        <end position="495"/>
    </location>
</feature>
<dbReference type="SMART" id="SM00052">
    <property type="entry name" value="EAL"/>
    <property type="match status" value="1"/>
</dbReference>
<dbReference type="SMART" id="SM00091">
    <property type="entry name" value="PAS"/>
    <property type="match status" value="2"/>
</dbReference>
<dbReference type="InterPro" id="IPR001633">
    <property type="entry name" value="EAL_dom"/>
</dbReference>
<dbReference type="InterPro" id="IPR013656">
    <property type="entry name" value="PAS_4"/>
</dbReference>
<gene>
    <name evidence="6" type="ORF">A7985_11990</name>
</gene>
<dbReference type="InterPro" id="IPR029787">
    <property type="entry name" value="Nucleotide_cyclase"/>
</dbReference>
<dbReference type="InterPro" id="IPR035965">
    <property type="entry name" value="PAS-like_dom_sf"/>
</dbReference>